<sequence length="104" mass="11018">MKADYSVTYTHLFDKAWPIILANASVPLLGFVDTAVIGNFGVTEDLGAIAFGALIFSFVYWGFGFLRMGTTGFAAQARGSGNEKEVRAVLGRALLLAAVLGSLL</sequence>
<feature type="transmembrane region" description="Helical" evidence="6">
    <location>
        <begin position="20"/>
        <end position="40"/>
    </location>
</feature>
<accession>A0A2A5W924</accession>
<dbReference type="InterPro" id="IPR002528">
    <property type="entry name" value="MATE_fam"/>
</dbReference>
<keyword evidence="3 6" id="KW-0812">Transmembrane</keyword>
<evidence type="ECO:0000313" key="7">
    <source>
        <dbReference type="EMBL" id="PDH32861.1"/>
    </source>
</evidence>
<evidence type="ECO:0000256" key="3">
    <source>
        <dbReference type="ARBA" id="ARBA00022692"/>
    </source>
</evidence>
<dbReference type="Pfam" id="PF01554">
    <property type="entry name" value="MatE"/>
    <property type="match status" value="1"/>
</dbReference>
<feature type="non-terminal residue" evidence="7">
    <location>
        <position position="104"/>
    </location>
</feature>
<dbReference type="AlphaFoldDB" id="A0A2A5W924"/>
<evidence type="ECO:0000256" key="6">
    <source>
        <dbReference type="SAM" id="Phobius"/>
    </source>
</evidence>
<organism evidence="7 8">
    <name type="scientific">OM182 bacterium MED-G28</name>
    <dbReference type="NCBI Taxonomy" id="1986256"/>
    <lineage>
        <taxon>Bacteria</taxon>
        <taxon>Pseudomonadati</taxon>
        <taxon>Pseudomonadota</taxon>
        <taxon>Gammaproteobacteria</taxon>
        <taxon>OMG group</taxon>
        <taxon>OM182 clade</taxon>
    </lineage>
</organism>
<comment type="similarity">
    <text evidence="2">Belongs to the multi antimicrobial extrusion (MATE) (TC 2.A.66.1) family.</text>
</comment>
<gene>
    <name evidence="7" type="ORF">CNF02_10280</name>
</gene>
<feature type="transmembrane region" description="Helical" evidence="6">
    <location>
        <begin position="46"/>
        <end position="66"/>
    </location>
</feature>
<dbReference type="InterPro" id="IPR044644">
    <property type="entry name" value="DinF-like"/>
</dbReference>
<comment type="caution">
    <text evidence="7">The sequence shown here is derived from an EMBL/GenBank/DDBJ whole genome shotgun (WGS) entry which is preliminary data.</text>
</comment>
<dbReference type="Proteomes" id="UP000219329">
    <property type="component" value="Unassembled WGS sequence"/>
</dbReference>
<protein>
    <submittedName>
        <fullName evidence="7">MATE family efflux transporter</fullName>
    </submittedName>
</protein>
<evidence type="ECO:0000313" key="8">
    <source>
        <dbReference type="Proteomes" id="UP000219329"/>
    </source>
</evidence>
<dbReference type="EMBL" id="NTJZ01000012">
    <property type="protein sequence ID" value="PDH32861.1"/>
    <property type="molecule type" value="Genomic_DNA"/>
</dbReference>
<evidence type="ECO:0000256" key="5">
    <source>
        <dbReference type="ARBA" id="ARBA00023136"/>
    </source>
</evidence>
<comment type="subcellular location">
    <subcellularLocation>
        <location evidence="1">Membrane</location>
        <topology evidence="1">Multi-pass membrane protein</topology>
    </subcellularLocation>
</comment>
<evidence type="ECO:0000256" key="4">
    <source>
        <dbReference type="ARBA" id="ARBA00022989"/>
    </source>
</evidence>
<name>A0A2A5W924_9GAMM</name>
<keyword evidence="5 6" id="KW-0472">Membrane</keyword>
<dbReference type="PANTHER" id="PTHR42893">
    <property type="entry name" value="PROTEIN DETOXIFICATION 44, CHLOROPLASTIC-RELATED"/>
    <property type="match status" value="1"/>
</dbReference>
<dbReference type="GO" id="GO:0015297">
    <property type="term" value="F:antiporter activity"/>
    <property type="evidence" value="ECO:0007669"/>
    <property type="project" value="InterPro"/>
</dbReference>
<dbReference type="GO" id="GO:0042910">
    <property type="term" value="F:xenobiotic transmembrane transporter activity"/>
    <property type="evidence" value="ECO:0007669"/>
    <property type="project" value="InterPro"/>
</dbReference>
<evidence type="ECO:0000256" key="1">
    <source>
        <dbReference type="ARBA" id="ARBA00004141"/>
    </source>
</evidence>
<reference evidence="7 8" key="1">
    <citation type="submission" date="2017-08" db="EMBL/GenBank/DDBJ databases">
        <title>Fine stratification of microbial communities through a metagenomic profile of the photic zone.</title>
        <authorList>
            <person name="Haro-Moreno J.M."/>
            <person name="Lopez-Perez M."/>
            <person name="De La Torre J."/>
            <person name="Picazo A."/>
            <person name="Camacho A."/>
            <person name="Rodriguez-Valera F."/>
        </authorList>
    </citation>
    <scope>NUCLEOTIDE SEQUENCE [LARGE SCALE GENOMIC DNA]</scope>
    <source>
        <strain evidence="7">MED-G28</strain>
    </source>
</reference>
<evidence type="ECO:0000256" key="2">
    <source>
        <dbReference type="ARBA" id="ARBA00010199"/>
    </source>
</evidence>
<dbReference type="PANTHER" id="PTHR42893:SF46">
    <property type="entry name" value="PROTEIN DETOXIFICATION 44, CHLOROPLASTIC"/>
    <property type="match status" value="1"/>
</dbReference>
<proteinExistence type="inferred from homology"/>
<dbReference type="GO" id="GO:0005886">
    <property type="term" value="C:plasma membrane"/>
    <property type="evidence" value="ECO:0007669"/>
    <property type="project" value="TreeGrafter"/>
</dbReference>
<keyword evidence="4 6" id="KW-1133">Transmembrane helix</keyword>